<dbReference type="GO" id="GO:0003677">
    <property type="term" value="F:DNA binding"/>
    <property type="evidence" value="ECO:0007669"/>
    <property type="project" value="UniProtKB-KW"/>
</dbReference>
<keyword evidence="5" id="KW-0175">Coiled coil</keyword>
<feature type="coiled-coil region" evidence="5">
    <location>
        <begin position="111"/>
        <end position="138"/>
    </location>
</feature>
<keyword evidence="3" id="KW-0238">DNA-binding</keyword>
<feature type="domain" description="HTH merR-type" evidence="7">
    <location>
        <begin position="26"/>
        <end position="93"/>
    </location>
</feature>
<evidence type="ECO:0000259" key="7">
    <source>
        <dbReference type="PROSITE" id="PS50937"/>
    </source>
</evidence>
<keyword evidence="9" id="KW-1185">Reference proteome</keyword>
<evidence type="ECO:0000256" key="6">
    <source>
        <dbReference type="SAM" id="MobiDB-lite"/>
    </source>
</evidence>
<organism evidence="8 9">
    <name type="scientific">Lichenifustis flavocetrariae</name>
    <dbReference type="NCBI Taxonomy" id="2949735"/>
    <lineage>
        <taxon>Bacteria</taxon>
        <taxon>Pseudomonadati</taxon>
        <taxon>Pseudomonadota</taxon>
        <taxon>Alphaproteobacteria</taxon>
        <taxon>Hyphomicrobiales</taxon>
        <taxon>Lichenihabitantaceae</taxon>
        <taxon>Lichenifustis</taxon>
    </lineage>
</organism>
<feature type="region of interest" description="Disordered" evidence="6">
    <location>
        <begin position="1"/>
        <end position="24"/>
    </location>
</feature>
<proteinExistence type="predicted"/>
<protein>
    <submittedName>
        <fullName evidence="8">MerR family transcriptional regulator</fullName>
    </submittedName>
</protein>
<sequence>MNVPQRSESSAPSSKAKARPEPREQLFTIGDLAKEFSVSLRTLRFYEDRGLLSPYRDGTARFYREEDKSRLILILKGKQLGFTLGEIRDMLATKRGSLQPPTALSLNPEQIATQISHLERQRAEIEEAIEELRAAHKRLITPA</sequence>
<reference evidence="8" key="1">
    <citation type="submission" date="2022-05" db="EMBL/GenBank/DDBJ databases">
        <authorList>
            <person name="Pankratov T."/>
        </authorList>
    </citation>
    <scope>NUCLEOTIDE SEQUENCE</scope>
    <source>
        <strain evidence="8">BP6-180914</strain>
    </source>
</reference>
<dbReference type="PANTHER" id="PTHR30204">
    <property type="entry name" value="REDOX-CYCLING DRUG-SENSING TRANSCRIPTIONAL ACTIVATOR SOXR"/>
    <property type="match status" value="1"/>
</dbReference>
<name>A0AA41Z0K8_9HYPH</name>
<accession>A0AA41Z0K8</accession>
<keyword evidence="2" id="KW-0805">Transcription regulation</keyword>
<evidence type="ECO:0000256" key="4">
    <source>
        <dbReference type="ARBA" id="ARBA00023163"/>
    </source>
</evidence>
<keyword evidence="4" id="KW-0804">Transcription</keyword>
<dbReference type="InterPro" id="IPR000551">
    <property type="entry name" value="MerR-type_HTH_dom"/>
</dbReference>
<dbReference type="AlphaFoldDB" id="A0AA41Z0K8"/>
<dbReference type="Gene3D" id="1.10.1660.10">
    <property type="match status" value="1"/>
</dbReference>
<dbReference type="EMBL" id="JAMOIM010000005">
    <property type="protein sequence ID" value="MCW6508245.1"/>
    <property type="molecule type" value="Genomic_DNA"/>
</dbReference>
<dbReference type="GO" id="GO:0003700">
    <property type="term" value="F:DNA-binding transcription factor activity"/>
    <property type="evidence" value="ECO:0007669"/>
    <property type="project" value="InterPro"/>
</dbReference>
<dbReference type="InterPro" id="IPR047057">
    <property type="entry name" value="MerR_fam"/>
</dbReference>
<keyword evidence="1" id="KW-0678">Repressor</keyword>
<evidence type="ECO:0000313" key="8">
    <source>
        <dbReference type="EMBL" id="MCW6508245.1"/>
    </source>
</evidence>
<dbReference type="Pfam" id="PF13411">
    <property type="entry name" value="MerR_1"/>
    <property type="match status" value="1"/>
</dbReference>
<dbReference type="SMART" id="SM00422">
    <property type="entry name" value="HTH_MERR"/>
    <property type="match status" value="1"/>
</dbReference>
<evidence type="ECO:0000256" key="3">
    <source>
        <dbReference type="ARBA" id="ARBA00023125"/>
    </source>
</evidence>
<comment type="caution">
    <text evidence="8">The sequence shown here is derived from an EMBL/GenBank/DDBJ whole genome shotgun (WGS) entry which is preliminary data.</text>
</comment>
<evidence type="ECO:0000256" key="1">
    <source>
        <dbReference type="ARBA" id="ARBA00022491"/>
    </source>
</evidence>
<gene>
    <name evidence="8" type="ORF">M8523_09445</name>
</gene>
<evidence type="ECO:0000256" key="2">
    <source>
        <dbReference type="ARBA" id="ARBA00023015"/>
    </source>
</evidence>
<dbReference type="InterPro" id="IPR009061">
    <property type="entry name" value="DNA-bd_dom_put_sf"/>
</dbReference>
<feature type="compositionally biased region" description="Low complexity" evidence="6">
    <location>
        <begin position="1"/>
        <end position="15"/>
    </location>
</feature>
<dbReference type="Proteomes" id="UP001165667">
    <property type="component" value="Unassembled WGS sequence"/>
</dbReference>
<evidence type="ECO:0000313" key="9">
    <source>
        <dbReference type="Proteomes" id="UP001165667"/>
    </source>
</evidence>
<evidence type="ECO:0000256" key="5">
    <source>
        <dbReference type="SAM" id="Coils"/>
    </source>
</evidence>
<dbReference type="RefSeq" id="WP_282584614.1">
    <property type="nucleotide sequence ID" value="NZ_JAMOIM010000005.1"/>
</dbReference>
<dbReference type="SUPFAM" id="SSF46955">
    <property type="entry name" value="Putative DNA-binding domain"/>
    <property type="match status" value="1"/>
</dbReference>
<dbReference type="PANTHER" id="PTHR30204:SF69">
    <property type="entry name" value="MERR-FAMILY TRANSCRIPTIONAL REGULATOR"/>
    <property type="match status" value="1"/>
</dbReference>
<dbReference type="PROSITE" id="PS50937">
    <property type="entry name" value="HTH_MERR_2"/>
    <property type="match status" value="1"/>
</dbReference>